<keyword evidence="4" id="KW-1185">Reference proteome</keyword>
<evidence type="ECO:0000313" key="4">
    <source>
        <dbReference type="Proteomes" id="UP000031928"/>
    </source>
</evidence>
<feature type="signal peptide" evidence="1">
    <location>
        <begin position="1"/>
        <end position="27"/>
    </location>
</feature>
<evidence type="ECO:0000259" key="2">
    <source>
        <dbReference type="SMART" id="SM00198"/>
    </source>
</evidence>
<dbReference type="HOGENOM" id="CLU_048111_3_2_11"/>
<evidence type="ECO:0000313" key="3">
    <source>
        <dbReference type="EMBL" id="AJK67658.1"/>
    </source>
</evidence>
<sequence length="167" mass="17543">MKNLKRSAIALAAATVLSAGVVSPASALSSHPALSFLPALPALPAQQSAAPVSGDAAHLEHQTIQRLNDYRASRGLNRLSVDPGLTSQARAWSQRMAAGSSFSHSKGNNVFENIAWNTHAGPDTFFGQWRNSPGHDRNMLQAGVTKVGVGVAYAPDGKAFATMQLAR</sequence>
<protein>
    <recommendedName>
        <fullName evidence="2">SCP domain-containing protein</fullName>
    </recommendedName>
</protein>
<dbReference type="KEGG" id="cmq:B840_00075"/>
<reference evidence="3 4" key="1">
    <citation type="submission" date="2014-05" db="EMBL/GenBank/DDBJ databases">
        <title>Complete genome sequence of Corynebacterium marinum DSM 44953.</title>
        <authorList>
            <person name="Schaffert L."/>
            <person name="Albersmeier A."/>
            <person name="Kalinowski J."/>
            <person name="Ruckert C."/>
        </authorList>
    </citation>
    <scope>NUCLEOTIDE SEQUENCE [LARGE SCALE GENOMIC DNA]</scope>
    <source>
        <strain evidence="3 4">DSM 44953</strain>
    </source>
</reference>
<dbReference type="InterPro" id="IPR014044">
    <property type="entry name" value="CAP_dom"/>
</dbReference>
<dbReference type="RefSeq" id="WP_052491009.1">
    <property type="nucleotide sequence ID" value="NZ_CP007790.1"/>
</dbReference>
<accession>A0A0B6TI59</accession>
<dbReference type="InterPro" id="IPR035940">
    <property type="entry name" value="CAP_sf"/>
</dbReference>
<dbReference type="AlphaFoldDB" id="A0A0B6TI59"/>
<dbReference type="PANTHER" id="PTHR31157:SF1">
    <property type="entry name" value="SCP DOMAIN-CONTAINING PROTEIN"/>
    <property type="match status" value="1"/>
</dbReference>
<dbReference type="CDD" id="cd05379">
    <property type="entry name" value="CAP_bacterial"/>
    <property type="match status" value="1"/>
</dbReference>
<evidence type="ECO:0000256" key="1">
    <source>
        <dbReference type="SAM" id="SignalP"/>
    </source>
</evidence>
<dbReference type="Gene3D" id="3.40.33.10">
    <property type="entry name" value="CAP"/>
    <property type="match status" value="1"/>
</dbReference>
<dbReference type="PANTHER" id="PTHR31157">
    <property type="entry name" value="SCP DOMAIN-CONTAINING PROTEIN"/>
    <property type="match status" value="1"/>
</dbReference>
<name>A0A0B6TI59_9CORY</name>
<dbReference type="SUPFAM" id="SSF55797">
    <property type="entry name" value="PR-1-like"/>
    <property type="match status" value="1"/>
</dbReference>
<proteinExistence type="predicted"/>
<organism evidence="3 4">
    <name type="scientific">Corynebacterium marinum DSM 44953</name>
    <dbReference type="NCBI Taxonomy" id="1224162"/>
    <lineage>
        <taxon>Bacteria</taxon>
        <taxon>Bacillati</taxon>
        <taxon>Actinomycetota</taxon>
        <taxon>Actinomycetes</taxon>
        <taxon>Mycobacteriales</taxon>
        <taxon>Corynebacteriaceae</taxon>
        <taxon>Corynebacterium</taxon>
    </lineage>
</organism>
<gene>
    <name evidence="3" type="ORF">B840_00075</name>
</gene>
<dbReference type="EMBL" id="CP007790">
    <property type="protein sequence ID" value="AJK67658.1"/>
    <property type="molecule type" value="Genomic_DNA"/>
</dbReference>
<feature type="domain" description="SCP" evidence="2">
    <location>
        <begin position="58"/>
        <end position="166"/>
    </location>
</feature>
<dbReference type="Pfam" id="PF00188">
    <property type="entry name" value="CAP"/>
    <property type="match status" value="1"/>
</dbReference>
<keyword evidence="1" id="KW-0732">Signal</keyword>
<dbReference type="Proteomes" id="UP000031928">
    <property type="component" value="Chromosome"/>
</dbReference>
<dbReference type="STRING" id="1224162.B840_00075"/>
<feature type="chain" id="PRO_5002109957" description="SCP domain-containing protein" evidence="1">
    <location>
        <begin position="28"/>
        <end position="167"/>
    </location>
</feature>
<dbReference type="SMART" id="SM00198">
    <property type="entry name" value="SCP"/>
    <property type="match status" value="1"/>
</dbReference>